<dbReference type="EMBL" id="JAUYVI010000001">
    <property type="protein sequence ID" value="MDQ7246590.1"/>
    <property type="molecule type" value="Genomic_DNA"/>
</dbReference>
<dbReference type="InterPro" id="IPR050857">
    <property type="entry name" value="D-2-hydroxyacid_DH"/>
</dbReference>
<evidence type="ECO:0000256" key="1">
    <source>
        <dbReference type="ARBA" id="ARBA00005854"/>
    </source>
</evidence>
<name>A0ABU0YFT6_9PROT</name>
<dbReference type="Proteomes" id="UP001230156">
    <property type="component" value="Unassembled WGS sequence"/>
</dbReference>
<keyword evidence="2" id="KW-0560">Oxidoreductase</keyword>
<dbReference type="Gene3D" id="3.40.50.720">
    <property type="entry name" value="NAD(P)-binding Rossmann-like Domain"/>
    <property type="match status" value="2"/>
</dbReference>
<organism evidence="5 6">
    <name type="scientific">Dongia sedimenti</name>
    <dbReference type="NCBI Taxonomy" id="3064282"/>
    <lineage>
        <taxon>Bacteria</taxon>
        <taxon>Pseudomonadati</taxon>
        <taxon>Pseudomonadota</taxon>
        <taxon>Alphaproteobacteria</taxon>
        <taxon>Rhodospirillales</taxon>
        <taxon>Dongiaceae</taxon>
        <taxon>Dongia</taxon>
    </lineage>
</organism>
<evidence type="ECO:0000313" key="5">
    <source>
        <dbReference type="EMBL" id="MDQ7246590.1"/>
    </source>
</evidence>
<dbReference type="Pfam" id="PF02826">
    <property type="entry name" value="2-Hacid_dh_C"/>
    <property type="match status" value="1"/>
</dbReference>
<proteinExistence type="inferred from homology"/>
<evidence type="ECO:0000259" key="4">
    <source>
        <dbReference type="Pfam" id="PF02826"/>
    </source>
</evidence>
<feature type="domain" description="D-isomer specific 2-hydroxyacid dehydrogenase NAD-binding" evidence="4">
    <location>
        <begin position="116"/>
        <end position="291"/>
    </location>
</feature>
<dbReference type="RefSeq" id="WP_379953981.1">
    <property type="nucleotide sequence ID" value="NZ_JAUYVI010000001.1"/>
</dbReference>
<accession>A0ABU0YFT6</accession>
<dbReference type="PANTHER" id="PTHR42789:SF1">
    <property type="entry name" value="D-ISOMER SPECIFIC 2-HYDROXYACID DEHYDROGENASE FAMILY PROTEIN (AFU_ORTHOLOGUE AFUA_6G10090)"/>
    <property type="match status" value="1"/>
</dbReference>
<dbReference type="InterPro" id="IPR036291">
    <property type="entry name" value="NAD(P)-bd_dom_sf"/>
</dbReference>
<dbReference type="SUPFAM" id="SSF52283">
    <property type="entry name" value="Formate/glycerate dehydrogenase catalytic domain-like"/>
    <property type="match status" value="1"/>
</dbReference>
<gene>
    <name evidence="5" type="ORF">Q8A70_02885</name>
</gene>
<dbReference type="SUPFAM" id="SSF51735">
    <property type="entry name" value="NAD(P)-binding Rossmann-fold domains"/>
    <property type="match status" value="1"/>
</dbReference>
<dbReference type="CDD" id="cd12167">
    <property type="entry name" value="2-Hacid_dh_8"/>
    <property type="match status" value="1"/>
</dbReference>
<evidence type="ECO:0000256" key="2">
    <source>
        <dbReference type="ARBA" id="ARBA00023002"/>
    </source>
</evidence>
<reference evidence="6" key="1">
    <citation type="submission" date="2023-08" db="EMBL/GenBank/DDBJ databases">
        <title>Rhodospirillaceae gen. nov., a novel taxon isolated from the Yangtze River Yuezi River estuary sludge.</title>
        <authorList>
            <person name="Ruan L."/>
        </authorList>
    </citation>
    <scope>NUCLEOTIDE SEQUENCE [LARGE SCALE GENOMIC DNA]</scope>
    <source>
        <strain evidence="6">R-7</strain>
    </source>
</reference>
<comment type="similarity">
    <text evidence="1">Belongs to the D-isomer specific 2-hydroxyacid dehydrogenase family.</text>
</comment>
<comment type="caution">
    <text evidence="5">The sequence shown here is derived from an EMBL/GenBank/DDBJ whole genome shotgun (WGS) entry which is preliminary data.</text>
</comment>
<keyword evidence="3" id="KW-0520">NAD</keyword>
<evidence type="ECO:0000313" key="6">
    <source>
        <dbReference type="Proteomes" id="UP001230156"/>
    </source>
</evidence>
<dbReference type="PANTHER" id="PTHR42789">
    <property type="entry name" value="D-ISOMER SPECIFIC 2-HYDROXYACID DEHYDROGENASE FAMILY PROTEIN (AFU_ORTHOLOGUE AFUA_6G10090)"/>
    <property type="match status" value="1"/>
</dbReference>
<sequence length="342" mass="36951">MPDRPLILIDPLPRTLDVICEPDVRKRLEALGRLVISEGKPMADAEVDRLLPEAEILIGQTAMPKARLDRAPKLRAIFNVETNFLPNIDYREAQARGIWVLSPTSSFAAAVAESSLAMAIDLARGITAADRAMRSGTELYGLAANEGSFMFAGASVGIVGFGDLGRQLRALLVPFRNPVKVYDPWLPADVIRAADAEPASLDEVLATSRVIFVFASVTTENQGFIGQREFGLMQPGACFLLMSRAAVVDFPAFLDAVRSGRIRAATDVFPIEPVAKDDPVRKVENLLLSAHRTGGMKAALHQIGRMTVADAELILKGLPPVMCRRADPAIAARLRSMPVAST</sequence>
<evidence type="ECO:0000256" key="3">
    <source>
        <dbReference type="ARBA" id="ARBA00023027"/>
    </source>
</evidence>
<protein>
    <submittedName>
        <fullName evidence="5">Hydroxyacid dehydrogenase</fullName>
    </submittedName>
</protein>
<keyword evidence="6" id="KW-1185">Reference proteome</keyword>
<dbReference type="InterPro" id="IPR006140">
    <property type="entry name" value="D-isomer_DH_NAD-bd"/>
</dbReference>